<protein>
    <submittedName>
        <fullName evidence="2">Uncharacterized protein</fullName>
    </submittedName>
</protein>
<dbReference type="Proteomes" id="UP000054928">
    <property type="component" value="Unassembled WGS sequence"/>
</dbReference>
<feature type="transmembrane region" description="Helical" evidence="1">
    <location>
        <begin position="151"/>
        <end position="169"/>
    </location>
</feature>
<proteinExistence type="predicted"/>
<evidence type="ECO:0000256" key="1">
    <source>
        <dbReference type="SAM" id="Phobius"/>
    </source>
</evidence>
<accession>A0A0P1AE54</accession>
<evidence type="ECO:0000313" key="3">
    <source>
        <dbReference type="Proteomes" id="UP000054928"/>
    </source>
</evidence>
<keyword evidence="1" id="KW-0812">Transmembrane</keyword>
<dbReference type="RefSeq" id="XP_024575696.1">
    <property type="nucleotide sequence ID" value="XM_024724862.1"/>
</dbReference>
<keyword evidence="3" id="KW-1185">Reference proteome</keyword>
<sequence length="170" mass="18909">MQATCTHARADTDCVANQKDSNSCSNSQERLCKTLIGLATTSDPFTNTQRKAVKFKSINKRIPCKIMSLLEVPTFEKAFASNQPVGTSHQRRQRVTNINDDKSEAPYCGEDSKPLDIAVFRVIQCLDRRINTLSRDCFKAPRVSSEEADSIVFGVSSIVLIAISLLSHLW</sequence>
<dbReference type="AlphaFoldDB" id="A0A0P1AE54"/>
<keyword evidence="1" id="KW-1133">Transmembrane helix</keyword>
<reference evidence="3" key="1">
    <citation type="submission" date="2014-09" db="EMBL/GenBank/DDBJ databases">
        <authorList>
            <person name="Sharma Rahul"/>
            <person name="Thines Marco"/>
        </authorList>
    </citation>
    <scope>NUCLEOTIDE SEQUENCE [LARGE SCALE GENOMIC DNA]</scope>
</reference>
<evidence type="ECO:0000313" key="2">
    <source>
        <dbReference type="EMBL" id="CEG39327.1"/>
    </source>
</evidence>
<dbReference type="EMBL" id="CCYD01000428">
    <property type="protein sequence ID" value="CEG39327.1"/>
    <property type="molecule type" value="Genomic_DNA"/>
</dbReference>
<dbReference type="GeneID" id="36404636"/>
<name>A0A0P1AE54_PLAHL</name>
<organism evidence="2 3">
    <name type="scientific">Plasmopara halstedii</name>
    <name type="common">Downy mildew of sunflower</name>
    <dbReference type="NCBI Taxonomy" id="4781"/>
    <lineage>
        <taxon>Eukaryota</taxon>
        <taxon>Sar</taxon>
        <taxon>Stramenopiles</taxon>
        <taxon>Oomycota</taxon>
        <taxon>Peronosporomycetes</taxon>
        <taxon>Peronosporales</taxon>
        <taxon>Peronosporaceae</taxon>
        <taxon>Plasmopara</taxon>
    </lineage>
</organism>
<keyword evidence="1" id="KW-0472">Membrane</keyword>